<reference evidence="3" key="1">
    <citation type="submission" date="2022-08" db="UniProtKB">
        <authorList>
            <consortium name="EnsemblMetazoa"/>
        </authorList>
    </citation>
    <scope>IDENTIFICATION</scope>
</reference>
<evidence type="ECO:0000256" key="1">
    <source>
        <dbReference type="ARBA" id="ARBA00004173"/>
    </source>
</evidence>
<dbReference type="GO" id="GO:0005739">
    <property type="term" value="C:mitochondrion"/>
    <property type="evidence" value="ECO:0007669"/>
    <property type="project" value="UniProtKB-SubCell"/>
</dbReference>
<dbReference type="PANTHER" id="PTHR21393">
    <property type="entry name" value="MITOCHONDRIAL 28S RIBOSOMAL PROTEIN S27"/>
    <property type="match status" value="1"/>
</dbReference>
<evidence type="ECO:0000313" key="3">
    <source>
        <dbReference type="EnsemblMetazoa" id="ACOM032010-PA.1"/>
    </source>
</evidence>
<dbReference type="AlphaFoldDB" id="A0A8W7PHP1"/>
<comment type="subcellular location">
    <subcellularLocation>
        <location evidence="1">Mitochondrion</location>
    </subcellularLocation>
</comment>
<dbReference type="PANTHER" id="PTHR21393:SF0">
    <property type="entry name" value="SMALL RIBOSOMAL SUBUNIT PROTEIN MS27"/>
    <property type="match status" value="1"/>
</dbReference>
<dbReference type="Proteomes" id="UP000075882">
    <property type="component" value="Unassembled WGS sequence"/>
</dbReference>
<dbReference type="VEuPathDB" id="VectorBase:ACON2_032187"/>
<protein>
    <recommendedName>
        <fullName evidence="4">Mitochondrial 28S ribosomal protein S27</fullName>
    </recommendedName>
</protein>
<proteinExistence type="predicted"/>
<sequence length="362" mass="42379">MLKLFRAPSRLGIVARGSLWVSQRTFLSDAYQCREAWNARLATPLLEKINLDTLYYDLEQRFQQRNKISAIDIDIYANKLVDESHVEEVADLLYKFRLTEETSSTLDSTHHALGAGEAGEGQKKKKKEEIKVRVKFLRNEYFDDHFDLTDSQLLLGKTFVELGRAYGGASSVIGTSCELLGLTMYRKYEQACEFVKQNAGKELNEEALQMIRSTLEKEPNKEDEQLVAFTEVLDKLEASMKVGKDSFEKLILEQVKQSVGEHEKQQIEAQAKLYTEWCNLRQQRVDEELERMQRAKRLQEIEQLAVEMEKEEQKLWFFENEDKIDLQIDSKRVFYPKRWFGKKKKPRTVDVDYVPPEVRQRN</sequence>
<accession>A0A8W7PHP1</accession>
<keyword evidence="2" id="KW-0175">Coiled coil</keyword>
<dbReference type="InterPro" id="IPR019266">
    <property type="entry name" value="Ribosomal_mS27"/>
</dbReference>
<organism evidence="3">
    <name type="scientific">Anopheles coluzzii</name>
    <name type="common">African malaria mosquito</name>
    <dbReference type="NCBI Taxonomy" id="1518534"/>
    <lineage>
        <taxon>Eukaryota</taxon>
        <taxon>Metazoa</taxon>
        <taxon>Ecdysozoa</taxon>
        <taxon>Arthropoda</taxon>
        <taxon>Hexapoda</taxon>
        <taxon>Insecta</taxon>
        <taxon>Pterygota</taxon>
        <taxon>Neoptera</taxon>
        <taxon>Endopterygota</taxon>
        <taxon>Diptera</taxon>
        <taxon>Nematocera</taxon>
        <taxon>Culicoidea</taxon>
        <taxon>Culicidae</taxon>
        <taxon>Anophelinae</taxon>
        <taxon>Anopheles</taxon>
    </lineage>
</organism>
<evidence type="ECO:0008006" key="4">
    <source>
        <dbReference type="Google" id="ProtNLM"/>
    </source>
</evidence>
<dbReference type="EnsemblMetazoa" id="ACOM032010-RA">
    <property type="protein sequence ID" value="ACOM032010-PA.1"/>
    <property type="gene ID" value="ACOM032010"/>
</dbReference>
<dbReference type="InterPro" id="IPR034913">
    <property type="entry name" value="mS27/PTCD2"/>
</dbReference>
<evidence type="ECO:0000256" key="2">
    <source>
        <dbReference type="SAM" id="Coils"/>
    </source>
</evidence>
<feature type="coiled-coil region" evidence="2">
    <location>
        <begin position="252"/>
        <end position="321"/>
    </location>
</feature>
<name>A0A8W7PHP1_ANOCL</name>
<dbReference type="Pfam" id="PF10037">
    <property type="entry name" value="MRP-S27"/>
    <property type="match status" value="2"/>
</dbReference>